<dbReference type="Gene3D" id="3.30.470.20">
    <property type="entry name" value="ATP-grasp fold, B domain"/>
    <property type="match status" value="1"/>
</dbReference>
<organism evidence="1 2">
    <name type="scientific">Metabacillus rhizolycopersici</name>
    <dbReference type="NCBI Taxonomy" id="2875709"/>
    <lineage>
        <taxon>Bacteria</taxon>
        <taxon>Bacillati</taxon>
        <taxon>Bacillota</taxon>
        <taxon>Bacilli</taxon>
        <taxon>Bacillales</taxon>
        <taxon>Bacillaceae</taxon>
        <taxon>Metabacillus</taxon>
    </lineage>
</organism>
<dbReference type="Proteomes" id="UP001165287">
    <property type="component" value="Unassembled WGS sequence"/>
</dbReference>
<proteinExistence type="predicted"/>
<sequence>MSNYLGILITSYLYNKTRKQIPTHECLSFYEDACNEYGLTPCFFRISDIEVRDKNIKALVKMENGEYSLKKLTKPTVIHNRGLGFQKKDQNKIELLQREGVIIFNECTRYQKIDIHNFLIKNKKISQHLPETHPANTNNFYHMLKRHKEILIKPNNGTLGKGIIKLTQKNNDMWLLMSMGKEQLFSVKRKWPKELETFISNSANIIQQRISLATYQGNPFDIRVSVQKNRYGEWQISGMVAKVAKKGMFVTNVASGGKCYLLETILNNDRSIDENKVKKDIEKFSLLIADQLSTELPTLADVGLDVGLTKEDFPMLIECNARDQRYSFKEAGLYNEWKETYFTPVGYAKYLMEKKDKGS</sequence>
<comment type="caution">
    <text evidence="1">The sequence shown here is derived from an EMBL/GenBank/DDBJ whole genome shotgun (WGS) entry which is preliminary data.</text>
</comment>
<dbReference type="EMBL" id="JAIQUM010000043">
    <property type="protein sequence ID" value="MBZ5751966.1"/>
    <property type="molecule type" value="Genomic_DNA"/>
</dbReference>
<dbReference type="RefSeq" id="WP_224140300.1">
    <property type="nucleotide sequence ID" value="NZ_JAIQUM010000043.1"/>
</dbReference>
<dbReference type="SUPFAM" id="SSF56059">
    <property type="entry name" value="Glutathione synthetase ATP-binding domain-like"/>
    <property type="match status" value="1"/>
</dbReference>
<accession>A0ABS7UUJ5</accession>
<dbReference type="Pfam" id="PF14398">
    <property type="entry name" value="ATPgrasp_YheCD"/>
    <property type="match status" value="1"/>
</dbReference>
<gene>
    <name evidence="1" type="ORF">K9V48_17345</name>
</gene>
<reference evidence="1" key="1">
    <citation type="submission" date="2024-05" db="EMBL/GenBank/DDBJ databases">
        <title>Metabacillus sp. nov., isolated from the rhizosphere soil of tomato plants.</title>
        <authorList>
            <person name="Ma R."/>
        </authorList>
    </citation>
    <scope>NUCLEOTIDE SEQUENCE</scope>
    <source>
        <strain evidence="1">DBTR6</strain>
    </source>
</reference>
<evidence type="ECO:0000313" key="2">
    <source>
        <dbReference type="Proteomes" id="UP001165287"/>
    </source>
</evidence>
<evidence type="ECO:0000313" key="1">
    <source>
        <dbReference type="EMBL" id="MBZ5751966.1"/>
    </source>
</evidence>
<protein>
    <submittedName>
        <fullName evidence="1">YheC/YheD family protein</fullName>
    </submittedName>
</protein>
<dbReference type="InterPro" id="IPR026838">
    <property type="entry name" value="YheC/D"/>
</dbReference>
<keyword evidence="2" id="KW-1185">Reference proteome</keyword>
<name>A0ABS7UUJ5_9BACI</name>